<name>A0ABU1B9I0_PSEHA</name>
<evidence type="ECO:0000313" key="2">
    <source>
        <dbReference type="EMBL" id="MDQ9091189.1"/>
    </source>
</evidence>
<evidence type="ECO:0008006" key="4">
    <source>
        <dbReference type="Google" id="ProtNLM"/>
    </source>
</evidence>
<sequence>MAFKQQFFLLKRQRTFWLIICLFIIVILTNAFSLFNSADAFFYSRLANLSQSQQSNIVIIESDHLSTEHHQLVQQLLSYQPKAVLVFANEQLNANTANSTNPIKVFYPHPKNRYCLPPINDWSGYNVELAPMTDSPCQAIWPAVFPHIDSNNNVLLNFALSPAALPKFSATRLMTMDLMASQLQNKIIILGQHNAGLGVKLNAPKLQHSTNYLLLTAYIADTLDKQNSVFTLTLWQSTLLLLSIALLMLFAFQKLSISYSFVLTVLAGICWFALGYVMLVFQQLFLPVGQMTIFTFITLLWVILVRKLNEDSELTSMIGNIQQKMAGRYLPKSFIAQSSPWDAIIRLVTQQLALNKSIFLARKEGDHRLIEIRAVNCQLSDIKELRRDYKRAPYSDALKKFGVVPINRPFFTELSEGELQYIVPLMYAGDVRGFWAMTVIPDNQFNQQAFERNVNAFAGQVGELLFHYRIYEAQSNTSDSAISQLLTLKLQEPLSQQVKTSIAEMEQKLTTLEHVFNNIRSATVLFNLFGQVVQINQSLEKLAAMHQFSIFDMTALDLLCLVTDLDTETAKGKLRFITLQKGDIYVQAQLDEKTYILNVRTVDSSQVQSASGEPFQVSGILFEFIDIGFFIEQMPNSKQLCDSLCKQQQYYASNLMEPSN</sequence>
<comment type="caution">
    <text evidence="2">The sequence shown here is derived from an EMBL/GenBank/DDBJ whole genome shotgun (WGS) entry which is preliminary data.</text>
</comment>
<evidence type="ECO:0000256" key="1">
    <source>
        <dbReference type="SAM" id="Phobius"/>
    </source>
</evidence>
<keyword evidence="1" id="KW-1133">Transmembrane helix</keyword>
<accession>A0ABU1B9I0</accession>
<keyword evidence="3" id="KW-1185">Reference proteome</keyword>
<evidence type="ECO:0000313" key="3">
    <source>
        <dbReference type="Proteomes" id="UP001226574"/>
    </source>
</evidence>
<feature type="transmembrane region" description="Helical" evidence="1">
    <location>
        <begin position="284"/>
        <end position="304"/>
    </location>
</feature>
<feature type="transmembrane region" description="Helical" evidence="1">
    <location>
        <begin position="259"/>
        <end position="278"/>
    </location>
</feature>
<keyword evidence="1" id="KW-0812">Transmembrane</keyword>
<gene>
    <name evidence="2" type="ORF">RC083_06235</name>
</gene>
<dbReference type="Proteomes" id="UP001226574">
    <property type="component" value="Unassembled WGS sequence"/>
</dbReference>
<dbReference type="RefSeq" id="WP_309038627.1">
    <property type="nucleotide sequence ID" value="NZ_JAVIFY010000003.1"/>
</dbReference>
<keyword evidence="1" id="KW-0472">Membrane</keyword>
<proteinExistence type="predicted"/>
<feature type="transmembrane region" description="Helical" evidence="1">
    <location>
        <begin position="234"/>
        <end position="252"/>
    </location>
</feature>
<protein>
    <recommendedName>
        <fullName evidence="4">CHASE2 domain-containing protein</fullName>
    </recommendedName>
</protein>
<feature type="transmembrane region" description="Helical" evidence="1">
    <location>
        <begin position="16"/>
        <end position="35"/>
    </location>
</feature>
<dbReference type="EMBL" id="JAVIFY010000003">
    <property type="protein sequence ID" value="MDQ9091189.1"/>
    <property type="molecule type" value="Genomic_DNA"/>
</dbReference>
<reference evidence="2 3" key="1">
    <citation type="submission" date="2023-08" db="EMBL/GenBank/DDBJ databases">
        <title>Pseudoalteromonas haloplanktis LL1 genome.</title>
        <authorList>
            <person name="Wu S."/>
        </authorList>
    </citation>
    <scope>NUCLEOTIDE SEQUENCE [LARGE SCALE GENOMIC DNA]</scope>
    <source>
        <strain evidence="2 3">LL1</strain>
    </source>
</reference>
<organism evidence="2 3">
    <name type="scientific">Pseudoalteromonas haloplanktis</name>
    <name type="common">Alteromonas haloplanktis</name>
    <dbReference type="NCBI Taxonomy" id="228"/>
    <lineage>
        <taxon>Bacteria</taxon>
        <taxon>Pseudomonadati</taxon>
        <taxon>Pseudomonadota</taxon>
        <taxon>Gammaproteobacteria</taxon>
        <taxon>Alteromonadales</taxon>
        <taxon>Pseudoalteromonadaceae</taxon>
        <taxon>Pseudoalteromonas</taxon>
    </lineage>
</organism>